<accession>A0A4P9YHL0</accession>
<proteinExistence type="predicted"/>
<dbReference type="Proteomes" id="UP000281549">
    <property type="component" value="Unassembled WGS sequence"/>
</dbReference>
<evidence type="ECO:0000256" key="1">
    <source>
        <dbReference type="ARBA" id="ARBA00004123"/>
    </source>
</evidence>
<organism evidence="3 4">
    <name type="scientific">Rozella allomycis (strain CSF55)</name>
    <dbReference type="NCBI Taxonomy" id="988480"/>
    <lineage>
        <taxon>Eukaryota</taxon>
        <taxon>Fungi</taxon>
        <taxon>Fungi incertae sedis</taxon>
        <taxon>Cryptomycota</taxon>
        <taxon>Cryptomycota incertae sedis</taxon>
        <taxon>Rozella</taxon>
    </lineage>
</organism>
<dbReference type="GO" id="GO:0005634">
    <property type="term" value="C:nucleus"/>
    <property type="evidence" value="ECO:0007669"/>
    <property type="project" value="UniProtKB-SubCell"/>
</dbReference>
<keyword evidence="2" id="KW-0539">Nucleus</keyword>
<sequence>MTKDFKEKPLEYFSSIIDKIDKNCYEKIKNSVSSLLGENKTILDQIPFLEKSTNSKELFRFRALVVHDSYDNEVFPLPELVESLFANAAVQSDKAEWMERKVVQCISIPNVSAWNHVKQYDGSVLVKLYTDEDVAVCNAYEFLGFPCEDEQGFTFHVITLQKLENDCNHLIEASGSLNPEMDNYLCNNLKTVRNTLLSTISSYLRGDALLSELILYHMFSKLKLKKEGYIDSLKLGQLNFNLIVGNEVDFAERTLFPLLQLLLPKVKYLSLDLNVLNNKAFESVMDYDNGILKIGELLLTKGTHLIVDETKLNQGELNEQGIRNLALLKDLIQHQTVMFNFTFPITISTDIPIIVVSEAKSMFSMEQSIQWKPTLECIEKVEVPQDMINTIRVFISFWKHKNIEWDHDVKKKMEDFFVEKRREASKYSAQDFSKQLELFRLMSMSYGQSEFVDEIWQKCDLFYRKWQQLK</sequence>
<name>A0A4P9YHL0_ROZAC</name>
<dbReference type="PANTHER" id="PTHR13489:SF0">
    <property type="entry name" value="MINI-CHROMOSOME MAINTENANCE COMPLEX-BINDING PROTEIN"/>
    <property type="match status" value="1"/>
</dbReference>
<dbReference type="InterPro" id="IPR019140">
    <property type="entry name" value="MCM_complex-bd"/>
</dbReference>
<evidence type="ECO:0000313" key="3">
    <source>
        <dbReference type="EMBL" id="RKP17720.1"/>
    </source>
</evidence>
<evidence type="ECO:0008006" key="5">
    <source>
        <dbReference type="Google" id="ProtNLM"/>
    </source>
</evidence>
<dbReference type="Pfam" id="PF09739">
    <property type="entry name" value="MCM_bind"/>
    <property type="match status" value="1"/>
</dbReference>
<dbReference type="EMBL" id="ML005699">
    <property type="protein sequence ID" value="RKP17720.1"/>
    <property type="molecule type" value="Genomic_DNA"/>
</dbReference>
<dbReference type="GO" id="GO:0003682">
    <property type="term" value="F:chromatin binding"/>
    <property type="evidence" value="ECO:0007669"/>
    <property type="project" value="TreeGrafter"/>
</dbReference>
<dbReference type="GO" id="GO:0006261">
    <property type="term" value="P:DNA-templated DNA replication"/>
    <property type="evidence" value="ECO:0007669"/>
    <property type="project" value="TreeGrafter"/>
</dbReference>
<evidence type="ECO:0000313" key="4">
    <source>
        <dbReference type="Proteomes" id="UP000281549"/>
    </source>
</evidence>
<gene>
    <name evidence="3" type="ORF">ROZALSC1DRAFT_30508</name>
</gene>
<dbReference type="PANTHER" id="PTHR13489">
    <property type="entry name" value="MINI-CHROMOSOME MAINTENANCE COMPLEX-BINDING PROTEIN"/>
    <property type="match status" value="1"/>
</dbReference>
<comment type="subcellular location">
    <subcellularLocation>
        <location evidence="1">Nucleus</location>
    </subcellularLocation>
</comment>
<reference evidence="4" key="1">
    <citation type="journal article" date="2018" name="Nat. Microbiol.">
        <title>Leveraging single-cell genomics to expand the fungal tree of life.</title>
        <authorList>
            <person name="Ahrendt S.R."/>
            <person name="Quandt C.A."/>
            <person name="Ciobanu D."/>
            <person name="Clum A."/>
            <person name="Salamov A."/>
            <person name="Andreopoulos B."/>
            <person name="Cheng J.F."/>
            <person name="Woyke T."/>
            <person name="Pelin A."/>
            <person name="Henrissat B."/>
            <person name="Reynolds N.K."/>
            <person name="Benny G.L."/>
            <person name="Smith M.E."/>
            <person name="James T.Y."/>
            <person name="Grigoriev I.V."/>
        </authorList>
    </citation>
    <scope>NUCLEOTIDE SEQUENCE [LARGE SCALE GENOMIC DNA]</scope>
    <source>
        <strain evidence="4">CSF55</strain>
    </source>
</reference>
<protein>
    <recommendedName>
        <fullName evidence="5">Mini-chromosome maintenance complex-binding protein</fullName>
    </recommendedName>
</protein>
<evidence type="ECO:0000256" key="2">
    <source>
        <dbReference type="ARBA" id="ARBA00023242"/>
    </source>
</evidence>
<dbReference type="AlphaFoldDB" id="A0A4P9YHL0"/>